<evidence type="ECO:0000313" key="7">
    <source>
        <dbReference type="EMBL" id="KAG0557262.1"/>
    </source>
</evidence>
<evidence type="ECO:0000259" key="6">
    <source>
        <dbReference type="PROSITE" id="PS50051"/>
    </source>
</evidence>
<organism evidence="7 8">
    <name type="scientific">Ceratodon purpureus</name>
    <name type="common">Fire moss</name>
    <name type="synonym">Dicranum purpureum</name>
    <dbReference type="NCBI Taxonomy" id="3225"/>
    <lineage>
        <taxon>Eukaryota</taxon>
        <taxon>Viridiplantae</taxon>
        <taxon>Streptophyta</taxon>
        <taxon>Embryophyta</taxon>
        <taxon>Bryophyta</taxon>
        <taxon>Bryophytina</taxon>
        <taxon>Bryopsida</taxon>
        <taxon>Dicranidae</taxon>
        <taxon>Pseudoditrichales</taxon>
        <taxon>Ditrichaceae</taxon>
        <taxon>Ceratodon</taxon>
    </lineage>
</organism>
<keyword evidence="5" id="KW-0067">ATP-binding</keyword>
<protein>
    <recommendedName>
        <fullName evidence="2">DNA helicase</fullName>
        <ecNumber evidence="2">3.6.4.12</ecNumber>
    </recommendedName>
</protein>
<dbReference type="GO" id="GO:0005524">
    <property type="term" value="F:ATP binding"/>
    <property type="evidence" value="ECO:0007669"/>
    <property type="project" value="UniProtKB-KW"/>
</dbReference>
<comment type="caution">
    <text evidence="7">The sequence shown here is derived from an EMBL/GenBank/DDBJ whole genome shotgun (WGS) entry which is preliminary data.</text>
</comment>
<keyword evidence="3" id="KW-0235">DNA replication</keyword>
<feature type="domain" description="MCM C-terminal AAA(+) ATPase" evidence="6">
    <location>
        <begin position="78"/>
        <end position="119"/>
    </location>
</feature>
<dbReference type="PROSITE" id="PS50051">
    <property type="entry name" value="MCM_2"/>
    <property type="match status" value="1"/>
</dbReference>
<comment type="similarity">
    <text evidence="1">Belongs to the MCM family.</text>
</comment>
<dbReference type="Proteomes" id="UP000822688">
    <property type="component" value="Chromosome 11"/>
</dbReference>
<dbReference type="GO" id="GO:0017116">
    <property type="term" value="F:single-stranded DNA helicase activity"/>
    <property type="evidence" value="ECO:0007669"/>
    <property type="project" value="TreeGrafter"/>
</dbReference>
<name>A0A8T0GJG0_CERPU</name>
<dbReference type="AlphaFoldDB" id="A0A8T0GJG0"/>
<keyword evidence="4" id="KW-0547">Nucleotide-binding</keyword>
<dbReference type="Pfam" id="PF00493">
    <property type="entry name" value="MCM"/>
    <property type="match status" value="1"/>
</dbReference>
<accession>A0A8T0GJG0</accession>
<dbReference type="InterPro" id="IPR001208">
    <property type="entry name" value="MCM_dom"/>
</dbReference>
<dbReference type="PROSITE" id="PS00847">
    <property type="entry name" value="MCM_1"/>
    <property type="match status" value="1"/>
</dbReference>
<dbReference type="InterPro" id="IPR027417">
    <property type="entry name" value="P-loop_NTPase"/>
</dbReference>
<dbReference type="PANTHER" id="PTHR11630:SF66">
    <property type="entry name" value="DNA REPLICATION LICENSING FACTOR MCM4"/>
    <property type="match status" value="1"/>
</dbReference>
<dbReference type="EMBL" id="CM026432">
    <property type="protein sequence ID" value="KAG0557262.1"/>
    <property type="molecule type" value="Genomic_DNA"/>
</dbReference>
<dbReference type="InterPro" id="IPR018525">
    <property type="entry name" value="MCM_CS"/>
</dbReference>
<dbReference type="GO" id="GO:0006271">
    <property type="term" value="P:DNA strand elongation involved in DNA replication"/>
    <property type="evidence" value="ECO:0007669"/>
    <property type="project" value="TreeGrafter"/>
</dbReference>
<dbReference type="Gene3D" id="3.40.50.300">
    <property type="entry name" value="P-loop containing nucleotide triphosphate hydrolases"/>
    <property type="match status" value="1"/>
</dbReference>
<dbReference type="GO" id="GO:0000727">
    <property type="term" value="P:double-strand break repair via break-induced replication"/>
    <property type="evidence" value="ECO:0007669"/>
    <property type="project" value="TreeGrafter"/>
</dbReference>
<dbReference type="GO" id="GO:0042555">
    <property type="term" value="C:MCM complex"/>
    <property type="evidence" value="ECO:0007669"/>
    <property type="project" value="TreeGrafter"/>
</dbReference>
<dbReference type="GO" id="GO:0005634">
    <property type="term" value="C:nucleus"/>
    <property type="evidence" value="ECO:0007669"/>
    <property type="project" value="TreeGrafter"/>
</dbReference>
<sequence length="144" mass="15818">MRGSGSGCSVPYSPAEHGTSELRAKGFSREGLHPSLRNMVESPEAQLAAFTERLKHIRPKQTVLEAEAEAAKGKNKNVLESGALVLSDRGICCIDEFDKKSDNARSMLHEVSKQDALDLHTLTAYITYARQHINPAFPDLIVRS</sequence>
<evidence type="ECO:0000256" key="5">
    <source>
        <dbReference type="ARBA" id="ARBA00022840"/>
    </source>
</evidence>
<evidence type="ECO:0000313" key="8">
    <source>
        <dbReference type="Proteomes" id="UP000822688"/>
    </source>
</evidence>
<reference evidence="7 8" key="1">
    <citation type="submission" date="2020-06" db="EMBL/GenBank/DDBJ databases">
        <title>WGS assembly of Ceratodon purpureus strain R40.</title>
        <authorList>
            <person name="Carey S.B."/>
            <person name="Jenkins J."/>
            <person name="Shu S."/>
            <person name="Lovell J.T."/>
            <person name="Sreedasyam A."/>
            <person name="Maumus F."/>
            <person name="Tiley G.P."/>
            <person name="Fernandez-Pozo N."/>
            <person name="Barry K."/>
            <person name="Chen C."/>
            <person name="Wang M."/>
            <person name="Lipzen A."/>
            <person name="Daum C."/>
            <person name="Saski C.A."/>
            <person name="Payton A.C."/>
            <person name="Mcbreen J.C."/>
            <person name="Conrad R.E."/>
            <person name="Kollar L.M."/>
            <person name="Olsson S."/>
            <person name="Huttunen S."/>
            <person name="Landis J.B."/>
            <person name="Wickett N.J."/>
            <person name="Johnson M.G."/>
            <person name="Rensing S.A."/>
            <person name="Grimwood J."/>
            <person name="Schmutz J."/>
            <person name="Mcdaniel S.F."/>
        </authorList>
    </citation>
    <scope>NUCLEOTIDE SEQUENCE [LARGE SCALE GENOMIC DNA]</scope>
    <source>
        <strain evidence="7 8">R40</strain>
    </source>
</reference>
<dbReference type="GO" id="GO:0003697">
    <property type="term" value="F:single-stranded DNA binding"/>
    <property type="evidence" value="ECO:0007669"/>
    <property type="project" value="TreeGrafter"/>
</dbReference>
<keyword evidence="8" id="KW-1185">Reference proteome</keyword>
<evidence type="ECO:0000256" key="2">
    <source>
        <dbReference type="ARBA" id="ARBA00012551"/>
    </source>
</evidence>
<dbReference type="PANTHER" id="PTHR11630">
    <property type="entry name" value="DNA REPLICATION LICENSING FACTOR MCM FAMILY MEMBER"/>
    <property type="match status" value="1"/>
</dbReference>
<gene>
    <name evidence="7" type="ORF">KC19_11G114900</name>
</gene>
<dbReference type="EC" id="3.6.4.12" evidence="2"/>
<evidence type="ECO:0000256" key="3">
    <source>
        <dbReference type="ARBA" id="ARBA00022705"/>
    </source>
</evidence>
<proteinExistence type="inferred from homology"/>
<dbReference type="GO" id="GO:1902975">
    <property type="term" value="P:mitotic DNA replication initiation"/>
    <property type="evidence" value="ECO:0007669"/>
    <property type="project" value="TreeGrafter"/>
</dbReference>
<evidence type="ECO:0000256" key="4">
    <source>
        <dbReference type="ARBA" id="ARBA00022741"/>
    </source>
</evidence>
<dbReference type="InterPro" id="IPR031327">
    <property type="entry name" value="MCM"/>
</dbReference>
<evidence type="ECO:0000256" key="1">
    <source>
        <dbReference type="ARBA" id="ARBA00008010"/>
    </source>
</evidence>